<proteinExistence type="predicted"/>
<organism evidence="1">
    <name type="scientific">Rhizophora mucronata</name>
    <name type="common">Asiatic mangrove</name>
    <dbReference type="NCBI Taxonomy" id="61149"/>
    <lineage>
        <taxon>Eukaryota</taxon>
        <taxon>Viridiplantae</taxon>
        <taxon>Streptophyta</taxon>
        <taxon>Embryophyta</taxon>
        <taxon>Tracheophyta</taxon>
        <taxon>Spermatophyta</taxon>
        <taxon>Magnoliopsida</taxon>
        <taxon>eudicotyledons</taxon>
        <taxon>Gunneridae</taxon>
        <taxon>Pentapetalae</taxon>
        <taxon>rosids</taxon>
        <taxon>fabids</taxon>
        <taxon>Malpighiales</taxon>
        <taxon>Rhizophoraceae</taxon>
        <taxon>Rhizophora</taxon>
    </lineage>
</organism>
<dbReference type="EMBL" id="GGEC01003749">
    <property type="protein sequence ID" value="MBW84232.1"/>
    <property type="molecule type" value="Transcribed_RNA"/>
</dbReference>
<accession>A0A2P2ISN2</accession>
<name>A0A2P2ISN2_RHIMU</name>
<evidence type="ECO:0000313" key="1">
    <source>
        <dbReference type="EMBL" id="MBW84232.1"/>
    </source>
</evidence>
<dbReference type="AlphaFoldDB" id="A0A2P2ISN2"/>
<protein>
    <submittedName>
        <fullName evidence="1">Uncharacterized protein</fullName>
    </submittedName>
</protein>
<sequence length="43" mass="4963">MIALWRWLSPLFLSTLLHYNQHCVEVSSHLASLLPAQKVCEIN</sequence>
<reference evidence="1" key="1">
    <citation type="submission" date="2018-02" db="EMBL/GenBank/DDBJ databases">
        <title>Rhizophora mucronata_Transcriptome.</title>
        <authorList>
            <person name="Meera S.P."/>
            <person name="Sreeshan A."/>
            <person name="Augustine A."/>
        </authorList>
    </citation>
    <scope>NUCLEOTIDE SEQUENCE</scope>
    <source>
        <tissue evidence="1">Leaf</tissue>
    </source>
</reference>